<accession>A0A0M2NIW0</accession>
<keyword evidence="5 6" id="KW-0012">Acyltransferase</keyword>
<evidence type="ECO:0000313" key="9">
    <source>
        <dbReference type="EMBL" id="KKI50190.1"/>
    </source>
</evidence>
<dbReference type="Gene3D" id="4.10.320.10">
    <property type="entry name" value="E3-binding domain"/>
    <property type="match status" value="2"/>
</dbReference>
<evidence type="ECO:0000313" key="10">
    <source>
        <dbReference type="Proteomes" id="UP000034076"/>
    </source>
</evidence>
<gene>
    <name evidence="9" type="ORF">CHK_2253</name>
</gene>
<reference evidence="9 10" key="1">
    <citation type="submission" date="2015-04" db="EMBL/GenBank/DDBJ databases">
        <title>Draft genome sequence of bacteremic isolate Catabacter hongkongensis type strain HKU16T.</title>
        <authorList>
            <person name="Lau S.K."/>
            <person name="Teng J.L."/>
            <person name="Huang Y."/>
            <person name="Curreem S.O."/>
            <person name="Tsui S.K."/>
            <person name="Woo P.C."/>
        </authorList>
    </citation>
    <scope>NUCLEOTIDE SEQUENCE [LARGE SCALE GENOMIC DNA]</scope>
    <source>
        <strain evidence="9 10">HKU16</strain>
    </source>
</reference>
<evidence type="ECO:0000259" key="8">
    <source>
        <dbReference type="PROSITE" id="PS51826"/>
    </source>
</evidence>
<dbReference type="InterPro" id="IPR001078">
    <property type="entry name" value="2-oxoacid_DH_actylTfrase"/>
</dbReference>
<feature type="compositionally biased region" description="Basic and acidic residues" evidence="7">
    <location>
        <begin position="141"/>
        <end position="156"/>
    </location>
</feature>
<dbReference type="PANTHER" id="PTHR43178:SF5">
    <property type="entry name" value="LIPOAMIDE ACYLTRANSFERASE COMPONENT OF BRANCHED-CHAIN ALPHA-KETO ACID DEHYDROGENASE COMPLEX, MITOCHONDRIAL"/>
    <property type="match status" value="1"/>
</dbReference>
<keyword evidence="3 6" id="KW-0808">Transferase</keyword>
<dbReference type="EC" id="2.3.1.-" evidence="6"/>
<dbReference type="InterPro" id="IPR000089">
    <property type="entry name" value="Biotin_lipoyl"/>
</dbReference>
<evidence type="ECO:0000256" key="6">
    <source>
        <dbReference type="RuleBase" id="RU003423"/>
    </source>
</evidence>
<dbReference type="GO" id="GO:0031405">
    <property type="term" value="F:lipoic acid binding"/>
    <property type="evidence" value="ECO:0007669"/>
    <property type="project" value="TreeGrafter"/>
</dbReference>
<organism evidence="9 10">
    <name type="scientific">Christensenella hongkongensis</name>
    <dbReference type="NCBI Taxonomy" id="270498"/>
    <lineage>
        <taxon>Bacteria</taxon>
        <taxon>Bacillati</taxon>
        <taxon>Bacillota</taxon>
        <taxon>Clostridia</taxon>
        <taxon>Christensenellales</taxon>
        <taxon>Christensenellaceae</taxon>
        <taxon>Christensenella</taxon>
    </lineage>
</organism>
<dbReference type="GO" id="GO:0016407">
    <property type="term" value="F:acetyltransferase activity"/>
    <property type="evidence" value="ECO:0007669"/>
    <property type="project" value="TreeGrafter"/>
</dbReference>
<dbReference type="SUPFAM" id="SSF52777">
    <property type="entry name" value="CoA-dependent acyltransferases"/>
    <property type="match status" value="1"/>
</dbReference>
<dbReference type="InterPro" id="IPR036625">
    <property type="entry name" value="E3-bd_dom_sf"/>
</dbReference>
<dbReference type="STRING" id="270498.CHK_2253"/>
<keyword evidence="9" id="KW-0670">Pyruvate</keyword>
<evidence type="ECO:0000256" key="5">
    <source>
        <dbReference type="ARBA" id="ARBA00023315"/>
    </source>
</evidence>
<dbReference type="Pfam" id="PF00198">
    <property type="entry name" value="2-oxoacid_dh"/>
    <property type="match status" value="1"/>
</dbReference>
<dbReference type="Gene3D" id="3.30.559.10">
    <property type="entry name" value="Chloramphenicol acetyltransferase-like domain"/>
    <property type="match status" value="1"/>
</dbReference>
<dbReference type="RefSeq" id="WP_046444070.1">
    <property type="nucleotide sequence ID" value="NZ_CAUERS010000004.1"/>
</dbReference>
<dbReference type="Proteomes" id="UP000034076">
    <property type="component" value="Unassembled WGS sequence"/>
</dbReference>
<comment type="cofactor">
    <cofactor evidence="1 6">
        <name>(R)-lipoate</name>
        <dbReference type="ChEBI" id="CHEBI:83088"/>
    </cofactor>
</comment>
<dbReference type="Gene3D" id="2.40.50.100">
    <property type="match status" value="1"/>
</dbReference>
<feature type="domain" description="Peripheral subunit-binding (PSBD)" evidence="8">
    <location>
        <begin position="165"/>
        <end position="202"/>
    </location>
</feature>
<dbReference type="Pfam" id="PF00364">
    <property type="entry name" value="Biotin_lipoyl"/>
    <property type="match status" value="1"/>
</dbReference>
<dbReference type="CDD" id="cd06849">
    <property type="entry name" value="lipoyl_domain"/>
    <property type="match status" value="1"/>
</dbReference>
<feature type="region of interest" description="Disordered" evidence="7">
    <location>
        <begin position="141"/>
        <end position="167"/>
    </location>
</feature>
<dbReference type="PROSITE" id="PS00189">
    <property type="entry name" value="LIPOYL"/>
    <property type="match status" value="1"/>
</dbReference>
<dbReference type="InterPro" id="IPR050743">
    <property type="entry name" value="2-oxoacid_DH_E2_comp"/>
</dbReference>
<dbReference type="OrthoDB" id="9805770at2"/>
<feature type="domain" description="Peripheral subunit-binding (PSBD)" evidence="8">
    <location>
        <begin position="111"/>
        <end position="148"/>
    </location>
</feature>
<dbReference type="EMBL" id="LAYJ01000112">
    <property type="protein sequence ID" value="KKI50190.1"/>
    <property type="molecule type" value="Genomic_DNA"/>
</dbReference>
<dbReference type="PATRIC" id="fig|270498.16.peg.2004"/>
<keyword evidence="10" id="KW-1185">Reference proteome</keyword>
<comment type="similarity">
    <text evidence="2 6">Belongs to the 2-oxoacid dehydrogenase family.</text>
</comment>
<keyword evidence="4 6" id="KW-0450">Lipoyl</keyword>
<protein>
    <recommendedName>
        <fullName evidence="6">Dihydrolipoamide acetyltransferase component of pyruvate dehydrogenase complex</fullName>
        <ecNumber evidence="6">2.3.1.-</ecNumber>
    </recommendedName>
</protein>
<proteinExistence type="inferred from homology"/>
<evidence type="ECO:0000256" key="3">
    <source>
        <dbReference type="ARBA" id="ARBA00022679"/>
    </source>
</evidence>
<dbReference type="PANTHER" id="PTHR43178">
    <property type="entry name" value="DIHYDROLIPOAMIDE ACETYLTRANSFERASE COMPONENT OF PYRUVATE DEHYDROGENASE COMPLEX"/>
    <property type="match status" value="1"/>
</dbReference>
<dbReference type="SUPFAM" id="SSF47005">
    <property type="entry name" value="Peripheral subunit-binding domain of 2-oxo acid dehydrogenase complex"/>
    <property type="match status" value="2"/>
</dbReference>
<dbReference type="FunFam" id="3.30.559.10:FF:000007">
    <property type="entry name" value="Dihydrolipoamide acetyltransferase component of pyruvate dehydrogenase complex"/>
    <property type="match status" value="1"/>
</dbReference>
<dbReference type="InterPro" id="IPR023213">
    <property type="entry name" value="CAT-like_dom_sf"/>
</dbReference>
<dbReference type="InterPro" id="IPR003016">
    <property type="entry name" value="2-oxoA_DH_lipoyl-BS"/>
</dbReference>
<dbReference type="Pfam" id="PF02817">
    <property type="entry name" value="E3_binding"/>
    <property type="match status" value="2"/>
</dbReference>
<dbReference type="InterPro" id="IPR011053">
    <property type="entry name" value="Single_hybrid_motif"/>
</dbReference>
<sequence>MANKIYLVRMGQTMKEGTIVRWYKSDGDYVKPGEDLYEIEYDKASANVQSTKDGYLHIEVAEGETVPVSTVVGTLLTKEELEAGGQKDAPIPAKQEAAPVKSAAARQEKMKASVPVKRMARQMGIDLADVVPAGSDGRITEEDLKRYQAGEGRDTTQRQTGGRVKASPLARKVAEELGVDLADVKASKSSGRIVREDVERYAQGLKSREAAAEEHGQAVFAAQETKADRREPMSGMRKAIARNMVDSYFTCPVVTYSTDVDMSEFMKLRAELNEEFAAQGVKVSVNDMLIKAVAKALEAKPYVNVSLEGEEIVYHSDINIGMAVAVENGLLVPVVNHADRLSVPQISVEAKQLIGKAQEGKLTGADMAGGTFTVTNLGGMGIDMFTPIISTPQGAILGVGRAVEKPVVINGEITVRPMMVLSLTADHRVIDGAPAAEFLEELKRYITKPFLLLLG</sequence>
<evidence type="ECO:0000256" key="1">
    <source>
        <dbReference type="ARBA" id="ARBA00001938"/>
    </source>
</evidence>
<evidence type="ECO:0000256" key="4">
    <source>
        <dbReference type="ARBA" id="ARBA00022823"/>
    </source>
</evidence>
<dbReference type="GO" id="GO:0005737">
    <property type="term" value="C:cytoplasm"/>
    <property type="evidence" value="ECO:0007669"/>
    <property type="project" value="TreeGrafter"/>
</dbReference>
<dbReference type="SUPFAM" id="SSF51230">
    <property type="entry name" value="Single hybrid motif"/>
    <property type="match status" value="1"/>
</dbReference>
<name>A0A0M2NIW0_9FIRM</name>
<evidence type="ECO:0000256" key="2">
    <source>
        <dbReference type="ARBA" id="ARBA00007317"/>
    </source>
</evidence>
<evidence type="ECO:0000256" key="7">
    <source>
        <dbReference type="SAM" id="MobiDB-lite"/>
    </source>
</evidence>
<dbReference type="AlphaFoldDB" id="A0A0M2NIW0"/>
<dbReference type="InterPro" id="IPR004167">
    <property type="entry name" value="PSBD"/>
</dbReference>
<comment type="caution">
    <text evidence="9">The sequence shown here is derived from an EMBL/GenBank/DDBJ whole genome shotgun (WGS) entry which is preliminary data.</text>
</comment>
<dbReference type="PROSITE" id="PS51826">
    <property type="entry name" value="PSBD"/>
    <property type="match status" value="2"/>
</dbReference>